<feature type="modified residue" description="4-aspartylphosphate" evidence="2">
    <location>
        <position position="51"/>
    </location>
</feature>
<evidence type="ECO:0000259" key="3">
    <source>
        <dbReference type="PROSITE" id="PS50110"/>
    </source>
</evidence>
<dbReference type="PANTHER" id="PTHR44591">
    <property type="entry name" value="STRESS RESPONSE REGULATOR PROTEIN 1"/>
    <property type="match status" value="1"/>
</dbReference>
<evidence type="ECO:0000313" key="5">
    <source>
        <dbReference type="Proteomes" id="UP000305848"/>
    </source>
</evidence>
<evidence type="ECO:0000256" key="2">
    <source>
        <dbReference type="PROSITE-ProRule" id="PRU00169"/>
    </source>
</evidence>
<feature type="domain" description="Response regulatory" evidence="3">
    <location>
        <begin position="3"/>
        <end position="117"/>
    </location>
</feature>
<evidence type="ECO:0000313" key="4">
    <source>
        <dbReference type="EMBL" id="TKK71940.1"/>
    </source>
</evidence>
<dbReference type="InterPro" id="IPR050595">
    <property type="entry name" value="Bact_response_regulator"/>
</dbReference>
<dbReference type="CDD" id="cd17569">
    <property type="entry name" value="REC_HupR-like"/>
    <property type="match status" value="1"/>
</dbReference>
<dbReference type="RefSeq" id="WP_137260180.1">
    <property type="nucleotide sequence ID" value="NZ_SZQL01000001.1"/>
</dbReference>
<comment type="caution">
    <text evidence="4">The sequence shown here is derived from an EMBL/GenBank/DDBJ whole genome shotgun (WGS) entry which is preliminary data.</text>
</comment>
<gene>
    <name evidence="4" type="ORF">FC093_02705</name>
</gene>
<proteinExistence type="predicted"/>
<dbReference type="Proteomes" id="UP000305848">
    <property type="component" value="Unassembled WGS sequence"/>
</dbReference>
<dbReference type="Pfam" id="PF00072">
    <property type="entry name" value="Response_reg"/>
    <property type="match status" value="1"/>
</dbReference>
<dbReference type="InterPro" id="IPR001789">
    <property type="entry name" value="Sig_transdc_resp-reg_receiver"/>
</dbReference>
<organism evidence="4 5">
    <name type="scientific">Ilyomonas limi</name>
    <dbReference type="NCBI Taxonomy" id="2575867"/>
    <lineage>
        <taxon>Bacteria</taxon>
        <taxon>Pseudomonadati</taxon>
        <taxon>Bacteroidota</taxon>
        <taxon>Chitinophagia</taxon>
        <taxon>Chitinophagales</taxon>
        <taxon>Chitinophagaceae</taxon>
        <taxon>Ilyomonas</taxon>
    </lineage>
</organism>
<protein>
    <submittedName>
        <fullName evidence="4">Response regulator</fullName>
    </submittedName>
</protein>
<keyword evidence="5" id="KW-1185">Reference proteome</keyword>
<dbReference type="PROSITE" id="PS50110">
    <property type="entry name" value="RESPONSE_REGULATORY"/>
    <property type="match status" value="1"/>
</dbReference>
<name>A0A4U3L9X4_9BACT</name>
<dbReference type="InterPro" id="IPR011006">
    <property type="entry name" value="CheY-like_superfamily"/>
</dbReference>
<dbReference type="EMBL" id="SZQL01000001">
    <property type="protein sequence ID" value="TKK71940.1"/>
    <property type="molecule type" value="Genomic_DNA"/>
</dbReference>
<dbReference type="GO" id="GO:0000160">
    <property type="term" value="P:phosphorelay signal transduction system"/>
    <property type="evidence" value="ECO:0007669"/>
    <property type="project" value="InterPro"/>
</dbReference>
<reference evidence="4 5" key="1">
    <citation type="submission" date="2019-05" db="EMBL/GenBank/DDBJ databases">
        <title>Panacibacter sp. strain 17mud1-8 Genome sequencing and assembly.</title>
        <authorList>
            <person name="Chhetri G."/>
        </authorList>
    </citation>
    <scope>NUCLEOTIDE SEQUENCE [LARGE SCALE GENOMIC DNA]</scope>
    <source>
        <strain evidence="4 5">17mud1-8</strain>
    </source>
</reference>
<sequence length="150" mass="17826">MINVLYIDDERHNLIAFKASFRRLFNVYVCESAEEGRQIIERETIHVILSDQRMPRMTGIEFFESIIEEFPDPIRILITGYTDISAVVDAINRGQVYKYLTKPWHEEEIRIFIEKAYEVYMLRKENRDLTGRLIDANHKLEFLARQALLS</sequence>
<dbReference type="SMART" id="SM00448">
    <property type="entry name" value="REC"/>
    <property type="match status" value="1"/>
</dbReference>
<dbReference type="OrthoDB" id="9781208at2"/>
<accession>A0A4U3L9X4</accession>
<dbReference type="AlphaFoldDB" id="A0A4U3L9X4"/>
<dbReference type="PANTHER" id="PTHR44591:SF19">
    <property type="entry name" value="TWO-COMPONENT RESPONSE REGULATOR-RELATED"/>
    <property type="match status" value="1"/>
</dbReference>
<evidence type="ECO:0000256" key="1">
    <source>
        <dbReference type="ARBA" id="ARBA00022553"/>
    </source>
</evidence>
<dbReference type="SUPFAM" id="SSF52172">
    <property type="entry name" value="CheY-like"/>
    <property type="match status" value="1"/>
</dbReference>
<dbReference type="Gene3D" id="3.40.50.2300">
    <property type="match status" value="1"/>
</dbReference>
<keyword evidence="1 2" id="KW-0597">Phosphoprotein</keyword>